<feature type="transmembrane region" description="Helical" evidence="15">
    <location>
        <begin position="59"/>
        <end position="77"/>
    </location>
</feature>
<dbReference type="InterPro" id="IPR036097">
    <property type="entry name" value="HisK_dim/P_sf"/>
</dbReference>
<keyword evidence="10 11" id="KW-0472">Membrane</keyword>
<evidence type="ECO:0000256" key="14">
    <source>
        <dbReference type="PROSITE-ProRule" id="PRU00169"/>
    </source>
</evidence>
<dbReference type="InterPro" id="IPR000014">
    <property type="entry name" value="PAS"/>
</dbReference>
<keyword evidence="3 11" id="KW-1003">Cell membrane</keyword>
<dbReference type="SMART" id="SM00387">
    <property type="entry name" value="HATPase_c"/>
    <property type="match status" value="1"/>
</dbReference>
<feature type="modified residue" description="4-aspartylphosphate" evidence="12 14">
    <location>
        <position position="530"/>
    </location>
</feature>
<evidence type="ECO:0000313" key="21">
    <source>
        <dbReference type="EMBL" id="PJG85784.1"/>
    </source>
</evidence>
<dbReference type="NCBIfam" id="NF008302">
    <property type="entry name" value="PRK11091.1"/>
    <property type="match status" value="1"/>
</dbReference>
<keyword evidence="4 12" id="KW-0597">Phosphoprotein</keyword>
<dbReference type="SMART" id="SM00073">
    <property type="entry name" value="HPT"/>
    <property type="match status" value="1"/>
</dbReference>
<dbReference type="InterPro" id="IPR040642">
    <property type="entry name" value="HKR_ArcB_TM"/>
</dbReference>
<dbReference type="CDD" id="cd16922">
    <property type="entry name" value="HATPase_EvgS-ArcB-TorS-like"/>
    <property type="match status" value="1"/>
</dbReference>
<feature type="domain" description="PAC" evidence="19">
    <location>
        <begin position="184"/>
        <end position="236"/>
    </location>
</feature>
<dbReference type="CDD" id="cd00130">
    <property type="entry name" value="PAS"/>
    <property type="match status" value="1"/>
</dbReference>
<keyword evidence="11" id="KW-0808">Transferase</keyword>
<reference evidence="21 22" key="1">
    <citation type="submission" date="2017-11" db="EMBL/GenBank/DDBJ databases">
        <title>Reclassification of Bisgaard taxon 7 as Conservatibacter flavescens gen. nov., sp. nov.</title>
        <authorList>
            <person name="Christensen H."/>
        </authorList>
    </citation>
    <scope>NUCLEOTIDE SEQUENCE [LARGE SCALE GENOMIC DNA]</scope>
    <source>
        <strain evidence="21 22">7_4</strain>
    </source>
</reference>
<feature type="domain" description="Response regulatory" evidence="17">
    <location>
        <begin position="481"/>
        <end position="600"/>
    </location>
</feature>
<dbReference type="CDD" id="cd17546">
    <property type="entry name" value="REC_hyHK_CKI1_RcsC-like"/>
    <property type="match status" value="1"/>
</dbReference>
<dbReference type="PROSITE" id="PS50112">
    <property type="entry name" value="PAS"/>
    <property type="match status" value="1"/>
</dbReference>
<evidence type="ECO:0000259" key="18">
    <source>
        <dbReference type="PROSITE" id="PS50112"/>
    </source>
</evidence>
<evidence type="ECO:0000256" key="13">
    <source>
        <dbReference type="PROSITE-ProRule" id="PRU00110"/>
    </source>
</evidence>
<dbReference type="PROSITE" id="PS50113">
    <property type="entry name" value="PAC"/>
    <property type="match status" value="1"/>
</dbReference>
<dbReference type="Proteomes" id="UP000229329">
    <property type="component" value="Unassembled WGS sequence"/>
</dbReference>
<dbReference type="InterPro" id="IPR011006">
    <property type="entry name" value="CheY-like_superfamily"/>
</dbReference>
<dbReference type="Pfam" id="PF00512">
    <property type="entry name" value="HisKA"/>
    <property type="match status" value="1"/>
</dbReference>
<evidence type="ECO:0000259" key="19">
    <source>
        <dbReference type="PROSITE" id="PS50113"/>
    </source>
</evidence>
<dbReference type="SUPFAM" id="SSF55874">
    <property type="entry name" value="ATPase domain of HSP90 chaperone/DNA topoisomerase II/histidine kinase"/>
    <property type="match status" value="1"/>
</dbReference>
<comment type="PTM">
    <text evidence="12">Activation requires a sequential transfer of a phosphate group from a His in the primary transmitter domain, to an Asp in the receiver domain and to a His in the secondary transmitter domain.</text>
</comment>
<dbReference type="InterPro" id="IPR008207">
    <property type="entry name" value="Sig_transdc_His_kin_Hpt_dom"/>
</dbReference>
<dbReference type="Gene3D" id="1.20.120.160">
    <property type="entry name" value="HPT domain"/>
    <property type="match status" value="1"/>
</dbReference>
<feature type="domain" description="PAS" evidence="18">
    <location>
        <begin position="111"/>
        <end position="181"/>
    </location>
</feature>
<evidence type="ECO:0000256" key="3">
    <source>
        <dbReference type="ARBA" id="ARBA00022475"/>
    </source>
</evidence>
<comment type="subcellular location">
    <subcellularLocation>
        <location evidence="11">Cell inner membrane</location>
        <topology evidence="11">Multi-pass membrane protein</topology>
    </subcellularLocation>
    <subcellularLocation>
        <location evidence="2">Cell membrane</location>
        <topology evidence="2">Multi-pass membrane protein</topology>
    </subcellularLocation>
</comment>
<dbReference type="FunFam" id="3.30.565.10:FF:000010">
    <property type="entry name" value="Sensor histidine kinase RcsC"/>
    <property type="match status" value="1"/>
</dbReference>
<keyword evidence="11" id="KW-0804">Transcription</keyword>
<dbReference type="GO" id="GO:0005886">
    <property type="term" value="C:plasma membrane"/>
    <property type="evidence" value="ECO:0007669"/>
    <property type="project" value="UniProtKB-SubCell"/>
</dbReference>
<keyword evidence="7 11" id="KW-0067">ATP-binding</keyword>
<dbReference type="CDD" id="cd00082">
    <property type="entry name" value="HisKA"/>
    <property type="match status" value="1"/>
</dbReference>
<dbReference type="Gene3D" id="3.30.450.20">
    <property type="entry name" value="PAS domain"/>
    <property type="match status" value="1"/>
</dbReference>
<dbReference type="InterPro" id="IPR027460">
    <property type="entry name" value="ArcB_TM_sf"/>
</dbReference>
<keyword evidence="8 15" id="KW-1133">Transmembrane helix</keyword>
<comment type="caution">
    <text evidence="21">The sequence shown here is derived from an EMBL/GenBank/DDBJ whole genome shotgun (WGS) entry which is preliminary data.</text>
</comment>
<dbReference type="SMART" id="SM00388">
    <property type="entry name" value="HisKA"/>
    <property type="match status" value="1"/>
</dbReference>
<keyword evidence="5 15" id="KW-0812">Transmembrane</keyword>
<evidence type="ECO:0000259" key="17">
    <source>
        <dbReference type="PROSITE" id="PS50110"/>
    </source>
</evidence>
<dbReference type="SMART" id="SM00091">
    <property type="entry name" value="PAS"/>
    <property type="match status" value="1"/>
</dbReference>
<dbReference type="SUPFAM" id="SSF55785">
    <property type="entry name" value="PYP-like sensor domain (PAS domain)"/>
    <property type="match status" value="1"/>
</dbReference>
<dbReference type="InterPro" id="IPR004358">
    <property type="entry name" value="Sig_transdc_His_kin-like_C"/>
</dbReference>
<dbReference type="PANTHER" id="PTHR45339">
    <property type="entry name" value="HYBRID SIGNAL TRANSDUCTION HISTIDINE KINASE J"/>
    <property type="match status" value="1"/>
</dbReference>
<evidence type="ECO:0000256" key="8">
    <source>
        <dbReference type="ARBA" id="ARBA00022989"/>
    </source>
</evidence>
<feature type="domain" description="Histidine kinase" evidence="16">
    <location>
        <begin position="247"/>
        <end position="464"/>
    </location>
</feature>
<dbReference type="InterPro" id="IPR036641">
    <property type="entry name" value="HPT_dom_sf"/>
</dbReference>
<dbReference type="SUPFAM" id="SSF47384">
    <property type="entry name" value="Homodimeric domain of signal transducing histidine kinase"/>
    <property type="match status" value="1"/>
</dbReference>
<dbReference type="InterPro" id="IPR001789">
    <property type="entry name" value="Sig_transdc_resp-reg_receiver"/>
</dbReference>
<feature type="domain" description="HPt" evidence="20">
    <location>
        <begin position="638"/>
        <end position="736"/>
    </location>
</feature>
<dbReference type="PIRSF" id="PIRSF003182">
    <property type="entry name" value="ArcB"/>
    <property type="match status" value="1"/>
</dbReference>
<dbReference type="EC" id="2.7.13.3" evidence="11"/>
<keyword evidence="6 11" id="KW-0547">Nucleotide-binding</keyword>
<dbReference type="Gene3D" id="3.30.565.10">
    <property type="entry name" value="Histidine kinase-like ATPase, C-terminal domain"/>
    <property type="match status" value="1"/>
</dbReference>
<keyword evidence="11" id="KW-0997">Cell inner membrane</keyword>
<evidence type="ECO:0000256" key="9">
    <source>
        <dbReference type="ARBA" id="ARBA00023012"/>
    </source>
</evidence>
<accession>A0A2M8S3Q6</accession>
<dbReference type="InterPro" id="IPR014409">
    <property type="entry name" value="Sig_transdc_His_kin_hyb_ArcB"/>
</dbReference>
<name>A0A2M8S3Q6_9PAST</name>
<dbReference type="InterPro" id="IPR036890">
    <property type="entry name" value="HATPase_C_sf"/>
</dbReference>
<dbReference type="EMBL" id="PHHA01000006">
    <property type="protein sequence ID" value="PJG85784.1"/>
    <property type="molecule type" value="Genomic_DNA"/>
</dbReference>
<evidence type="ECO:0000259" key="16">
    <source>
        <dbReference type="PROSITE" id="PS50109"/>
    </source>
</evidence>
<feature type="transmembrane region" description="Helical" evidence="15">
    <location>
        <begin position="21"/>
        <end position="47"/>
    </location>
</feature>
<dbReference type="Pfam" id="PF18415">
    <property type="entry name" value="HKR_ArcB_TM"/>
    <property type="match status" value="1"/>
</dbReference>
<dbReference type="OrthoDB" id="9770795at2"/>
<dbReference type="CDD" id="cd00088">
    <property type="entry name" value="HPT"/>
    <property type="match status" value="1"/>
</dbReference>
<dbReference type="Gene3D" id="1.10.287.970">
    <property type="entry name" value="His Kinase A (phosphoacceptor) domain"/>
    <property type="match status" value="1"/>
</dbReference>
<evidence type="ECO:0000256" key="2">
    <source>
        <dbReference type="ARBA" id="ARBA00004651"/>
    </source>
</evidence>
<sequence length="743" mass="84961">MHNVKHFAQRYVNWVIKLGRVRFSLLGLAVLAVFALLVQGLLSFAFVGRIYWLDVIRSIAFGLISAPFVIYFFTLLVEKLERSRLRLADTNTQLNANIIEINKIQKEVEQKAEFLRSFIDASPDLVFYRSDTGKFLGCNRAMELLTGKREQELLQLSPKDLFSQDAAEYMAQTDREILQTNEGITYEQWLKYPNGKLACFEIRKVPYFDVATQRHCIMGFGRDVTERKRYLDVIEKNSRDKTTLMATISHELRTPLNGIVGLSQILLDGPLTKEQRNYLNTIHISAVGLGHIFSDIIDLEKLDTRRIELLQKETDFTAFLNDIHNIATLMAEGKKLKFHMEYHAALPNWIIIDRTRLSQILWNLINNAVKFTAEGEIRLQIERPEPHTLRFILKDTGIGIPQNELIKIFAMYYQVKGGHANTAMGSGIGLSISKRIAKLMGGDLIAESELGKGSTFTLTIQAKEIATPLTAITPKVNLNLHILLVEDIEVNIIVAKNILEKQGYRVDIAMSGKEALQLFEQNDYDLVLLDIQLPDMTGFDIAQHLRQKYESGEYDHLPPLIALTANVMQNKRDYQQQGMDDVLRKPLSMESLNQCLVTYFGETIEPTSHQAKTDNALKHTLAEHFDYDMLKELAEMLGIPFLRNNLTLFKAHMPMYLAELQHQYALYQHDTSMKNTVISAAHKIKGAAASVGLKRIQQIAQQAQNDSHPHWESQIGIWIQQIHTHWQRDVEQLDDYLVQNNAF</sequence>
<evidence type="ECO:0000256" key="11">
    <source>
        <dbReference type="PIRNR" id="PIRNR003182"/>
    </source>
</evidence>
<dbReference type="Pfam" id="PF02518">
    <property type="entry name" value="HATPase_c"/>
    <property type="match status" value="1"/>
</dbReference>
<evidence type="ECO:0000256" key="12">
    <source>
        <dbReference type="PIRSR" id="PIRSR003182-50"/>
    </source>
</evidence>
<keyword evidence="11" id="KW-0805">Transcription regulation</keyword>
<dbReference type="RefSeq" id="WP_100288364.1">
    <property type="nucleotide sequence ID" value="NZ_PHHA01000006.1"/>
</dbReference>
<dbReference type="InterPro" id="IPR005467">
    <property type="entry name" value="His_kinase_dom"/>
</dbReference>
<protein>
    <recommendedName>
        <fullName evidence="11">Aerobic respiration control sensor protein</fullName>
        <ecNumber evidence="11">2.7.13.3</ecNumber>
    </recommendedName>
</protein>
<dbReference type="InterPro" id="IPR003661">
    <property type="entry name" value="HisK_dim/P_dom"/>
</dbReference>
<dbReference type="InterPro" id="IPR003594">
    <property type="entry name" value="HATPase_dom"/>
</dbReference>
<evidence type="ECO:0000256" key="10">
    <source>
        <dbReference type="ARBA" id="ARBA00023136"/>
    </source>
</evidence>
<dbReference type="PROSITE" id="PS50109">
    <property type="entry name" value="HIS_KIN"/>
    <property type="match status" value="1"/>
</dbReference>
<evidence type="ECO:0000259" key="20">
    <source>
        <dbReference type="PROSITE" id="PS50894"/>
    </source>
</evidence>
<dbReference type="NCBIfam" id="TIGR00229">
    <property type="entry name" value="sensory_box"/>
    <property type="match status" value="1"/>
</dbReference>
<evidence type="ECO:0000256" key="5">
    <source>
        <dbReference type="ARBA" id="ARBA00022692"/>
    </source>
</evidence>
<dbReference type="AlphaFoldDB" id="A0A2M8S3Q6"/>
<dbReference type="InterPro" id="IPR000700">
    <property type="entry name" value="PAS-assoc_C"/>
</dbReference>
<dbReference type="SMART" id="SM00448">
    <property type="entry name" value="REC"/>
    <property type="match status" value="1"/>
</dbReference>
<dbReference type="PANTHER" id="PTHR45339:SF1">
    <property type="entry name" value="HYBRID SIGNAL TRANSDUCTION HISTIDINE KINASE J"/>
    <property type="match status" value="1"/>
</dbReference>
<keyword evidence="22" id="KW-1185">Reference proteome</keyword>
<dbReference type="Gene3D" id="3.40.50.2300">
    <property type="match status" value="1"/>
</dbReference>
<dbReference type="PROSITE" id="PS50110">
    <property type="entry name" value="RESPONSE_REGULATORY"/>
    <property type="match status" value="1"/>
</dbReference>
<evidence type="ECO:0000256" key="15">
    <source>
        <dbReference type="SAM" id="Phobius"/>
    </source>
</evidence>
<gene>
    <name evidence="21" type="ORF">CVP05_04365</name>
</gene>
<dbReference type="GO" id="GO:0005524">
    <property type="term" value="F:ATP binding"/>
    <property type="evidence" value="ECO:0007669"/>
    <property type="project" value="UniProtKB-UniRule"/>
</dbReference>
<dbReference type="Pfam" id="PF01627">
    <property type="entry name" value="Hpt"/>
    <property type="match status" value="1"/>
</dbReference>
<dbReference type="PRINTS" id="PR00344">
    <property type="entry name" value="BCTRLSENSOR"/>
</dbReference>
<feature type="modified residue" description="Phosphohistidine" evidence="12 13">
    <location>
        <position position="682"/>
    </location>
</feature>
<dbReference type="InterPro" id="IPR013767">
    <property type="entry name" value="PAS_fold"/>
</dbReference>
<dbReference type="GO" id="GO:0006355">
    <property type="term" value="P:regulation of DNA-templated transcription"/>
    <property type="evidence" value="ECO:0007669"/>
    <property type="project" value="InterPro"/>
</dbReference>
<dbReference type="InterPro" id="IPR035965">
    <property type="entry name" value="PAS-like_dom_sf"/>
</dbReference>
<dbReference type="SUPFAM" id="SSF47226">
    <property type="entry name" value="Histidine-containing phosphotransfer domain, HPT domain"/>
    <property type="match status" value="1"/>
</dbReference>
<keyword evidence="11 21" id="KW-0418">Kinase</keyword>
<evidence type="ECO:0000256" key="7">
    <source>
        <dbReference type="ARBA" id="ARBA00022840"/>
    </source>
</evidence>
<dbReference type="SUPFAM" id="SSF52172">
    <property type="entry name" value="CheY-like"/>
    <property type="match status" value="1"/>
</dbReference>
<evidence type="ECO:0000313" key="22">
    <source>
        <dbReference type="Proteomes" id="UP000229329"/>
    </source>
</evidence>
<dbReference type="GO" id="GO:0000155">
    <property type="term" value="F:phosphorelay sensor kinase activity"/>
    <property type="evidence" value="ECO:0007669"/>
    <property type="project" value="UniProtKB-UniRule"/>
</dbReference>
<evidence type="ECO:0000256" key="4">
    <source>
        <dbReference type="ARBA" id="ARBA00022553"/>
    </source>
</evidence>
<dbReference type="Pfam" id="PF00072">
    <property type="entry name" value="Response_reg"/>
    <property type="match status" value="1"/>
</dbReference>
<dbReference type="PROSITE" id="PS50894">
    <property type="entry name" value="HPT"/>
    <property type="match status" value="1"/>
</dbReference>
<dbReference type="Pfam" id="PF00989">
    <property type="entry name" value="PAS"/>
    <property type="match status" value="1"/>
</dbReference>
<proteinExistence type="predicted"/>
<keyword evidence="9 11" id="KW-0902">Two-component regulatory system</keyword>
<feature type="modified residue" description="Phosphohistidine; by autocatalysis" evidence="12">
    <location>
        <position position="250"/>
    </location>
</feature>
<dbReference type="Gene3D" id="1.10.287.130">
    <property type="match status" value="1"/>
</dbReference>
<organism evidence="21 22">
    <name type="scientific">Conservatibacter flavescens</name>
    <dbReference type="NCBI Taxonomy" id="28161"/>
    <lineage>
        <taxon>Bacteria</taxon>
        <taxon>Pseudomonadati</taxon>
        <taxon>Pseudomonadota</taxon>
        <taxon>Gammaproteobacteria</taxon>
        <taxon>Pasteurellales</taxon>
        <taxon>Pasteurellaceae</taxon>
        <taxon>Conservatibacter</taxon>
    </lineage>
</organism>
<evidence type="ECO:0000256" key="1">
    <source>
        <dbReference type="ARBA" id="ARBA00000085"/>
    </source>
</evidence>
<comment type="catalytic activity">
    <reaction evidence="1 11">
        <text>ATP + protein L-histidine = ADP + protein N-phospho-L-histidine.</text>
        <dbReference type="EC" id="2.7.13.3"/>
    </reaction>
</comment>
<evidence type="ECO:0000256" key="6">
    <source>
        <dbReference type="ARBA" id="ARBA00022741"/>
    </source>
</evidence>